<dbReference type="AlphaFoldDB" id="A0A397JSX8"/>
<dbReference type="Proteomes" id="UP000266861">
    <property type="component" value="Unassembled WGS sequence"/>
</dbReference>
<dbReference type="EMBL" id="PQFF01000032">
    <property type="protein sequence ID" value="RHZ87500.1"/>
    <property type="molecule type" value="Genomic_DNA"/>
</dbReference>
<protein>
    <submittedName>
        <fullName evidence="1">Uncharacterized protein</fullName>
    </submittedName>
</protein>
<keyword evidence="2" id="KW-1185">Reference proteome</keyword>
<proteinExistence type="predicted"/>
<organism evidence="1 2">
    <name type="scientific">Diversispora epigaea</name>
    <dbReference type="NCBI Taxonomy" id="1348612"/>
    <lineage>
        <taxon>Eukaryota</taxon>
        <taxon>Fungi</taxon>
        <taxon>Fungi incertae sedis</taxon>
        <taxon>Mucoromycota</taxon>
        <taxon>Glomeromycotina</taxon>
        <taxon>Glomeromycetes</taxon>
        <taxon>Diversisporales</taxon>
        <taxon>Diversisporaceae</taxon>
        <taxon>Diversispora</taxon>
    </lineage>
</organism>
<sequence length="70" mass="8451">MIEKIEKIKTIIRNFNRNTVHPPPPMNLSINNDLRKRPRYNAYDIFQISVLQELKRQNESDNFIIRKETP</sequence>
<accession>A0A397JSX8</accession>
<reference evidence="1 2" key="1">
    <citation type="submission" date="2018-08" db="EMBL/GenBank/DDBJ databases">
        <title>Genome and evolution of the arbuscular mycorrhizal fungus Diversispora epigaea (formerly Glomus versiforme) and its bacterial endosymbionts.</title>
        <authorList>
            <person name="Sun X."/>
            <person name="Fei Z."/>
            <person name="Harrison M."/>
        </authorList>
    </citation>
    <scope>NUCLEOTIDE SEQUENCE [LARGE SCALE GENOMIC DNA]</scope>
    <source>
        <strain evidence="1 2">IT104</strain>
    </source>
</reference>
<comment type="caution">
    <text evidence="1">The sequence shown here is derived from an EMBL/GenBank/DDBJ whole genome shotgun (WGS) entry which is preliminary data.</text>
</comment>
<evidence type="ECO:0000313" key="1">
    <source>
        <dbReference type="EMBL" id="RHZ87500.1"/>
    </source>
</evidence>
<evidence type="ECO:0000313" key="2">
    <source>
        <dbReference type="Proteomes" id="UP000266861"/>
    </source>
</evidence>
<name>A0A397JSX8_9GLOM</name>
<gene>
    <name evidence="1" type="ORF">Glove_34g36</name>
</gene>